<evidence type="ECO:0000259" key="7">
    <source>
        <dbReference type="PROSITE" id="PS50157"/>
    </source>
</evidence>
<dbReference type="PROSITE" id="PS50157">
    <property type="entry name" value="ZINC_FINGER_C2H2_2"/>
    <property type="match status" value="3"/>
</dbReference>
<dbReference type="STRING" id="80966.ENSAPOP00000003496"/>
<dbReference type="PANTHER" id="PTHR23235">
    <property type="entry name" value="KRUEPPEL-LIKE TRANSCRIPTION FACTOR"/>
    <property type="match status" value="1"/>
</dbReference>
<name>A0A3Q1EGH3_9TELE</name>
<feature type="domain" description="C2H2-type" evidence="7">
    <location>
        <begin position="65"/>
        <end position="81"/>
    </location>
</feature>
<dbReference type="FunFam" id="3.30.160.60:FF:002343">
    <property type="entry name" value="Zinc finger protein 33A"/>
    <property type="match status" value="1"/>
</dbReference>
<dbReference type="AlphaFoldDB" id="A0A3Q1EGH3"/>
<dbReference type="InterPro" id="IPR013087">
    <property type="entry name" value="Znf_C2H2_type"/>
</dbReference>
<dbReference type="SUPFAM" id="SSF57667">
    <property type="entry name" value="beta-beta-alpha zinc fingers"/>
    <property type="match status" value="2"/>
</dbReference>
<organism evidence="8 9">
    <name type="scientific">Acanthochromis polyacanthus</name>
    <name type="common">spiny chromis</name>
    <dbReference type="NCBI Taxonomy" id="80966"/>
    <lineage>
        <taxon>Eukaryota</taxon>
        <taxon>Metazoa</taxon>
        <taxon>Chordata</taxon>
        <taxon>Craniata</taxon>
        <taxon>Vertebrata</taxon>
        <taxon>Euteleostomi</taxon>
        <taxon>Actinopterygii</taxon>
        <taxon>Neopterygii</taxon>
        <taxon>Teleostei</taxon>
        <taxon>Neoteleostei</taxon>
        <taxon>Acanthomorphata</taxon>
        <taxon>Ovalentaria</taxon>
        <taxon>Pomacentridae</taxon>
        <taxon>Acanthochromis</taxon>
    </lineage>
</organism>
<dbReference type="GO" id="GO:0005694">
    <property type="term" value="C:chromosome"/>
    <property type="evidence" value="ECO:0007669"/>
    <property type="project" value="UniProtKB-ARBA"/>
</dbReference>
<proteinExistence type="predicted"/>
<accession>A0A3Q1EGH3</accession>
<dbReference type="SMART" id="SM00355">
    <property type="entry name" value="ZnF_C2H2"/>
    <property type="match status" value="3"/>
</dbReference>
<evidence type="ECO:0000256" key="3">
    <source>
        <dbReference type="ARBA" id="ARBA00022771"/>
    </source>
</evidence>
<evidence type="ECO:0000256" key="6">
    <source>
        <dbReference type="PROSITE-ProRule" id="PRU00042"/>
    </source>
</evidence>
<reference evidence="8" key="2">
    <citation type="submission" date="2025-09" db="UniProtKB">
        <authorList>
            <consortium name="Ensembl"/>
        </authorList>
    </citation>
    <scope>IDENTIFICATION</scope>
</reference>
<keyword evidence="5" id="KW-0539">Nucleus</keyword>
<dbReference type="Proteomes" id="UP000257200">
    <property type="component" value="Unplaced"/>
</dbReference>
<dbReference type="PANTHER" id="PTHR23235:SF142">
    <property type="entry name" value="ZINC FINGER PROTEIN 384"/>
    <property type="match status" value="1"/>
</dbReference>
<keyword evidence="9" id="KW-1185">Reference proteome</keyword>
<evidence type="ECO:0000313" key="8">
    <source>
        <dbReference type="Ensembl" id="ENSAPOP00000003496.1"/>
    </source>
</evidence>
<protein>
    <recommendedName>
        <fullName evidence="7">C2H2-type domain-containing protein</fullName>
    </recommendedName>
</protein>
<keyword evidence="2" id="KW-0677">Repeat</keyword>
<dbReference type="GO" id="GO:0045893">
    <property type="term" value="P:positive regulation of DNA-templated transcription"/>
    <property type="evidence" value="ECO:0007669"/>
    <property type="project" value="UniProtKB-ARBA"/>
</dbReference>
<keyword evidence="1" id="KW-0479">Metal-binding</keyword>
<dbReference type="PROSITE" id="PS00028">
    <property type="entry name" value="ZINC_FINGER_C2H2_1"/>
    <property type="match status" value="2"/>
</dbReference>
<evidence type="ECO:0000256" key="4">
    <source>
        <dbReference type="ARBA" id="ARBA00022833"/>
    </source>
</evidence>
<evidence type="ECO:0000256" key="2">
    <source>
        <dbReference type="ARBA" id="ARBA00022737"/>
    </source>
</evidence>
<dbReference type="FunFam" id="3.30.160.60:FF:001732">
    <property type="entry name" value="Zgc:162936"/>
    <property type="match status" value="1"/>
</dbReference>
<dbReference type="InParanoid" id="A0A3Q1EGH3"/>
<dbReference type="InterPro" id="IPR036236">
    <property type="entry name" value="Znf_C2H2_sf"/>
</dbReference>
<dbReference type="Pfam" id="PF00096">
    <property type="entry name" value="zf-C2H2"/>
    <property type="match status" value="2"/>
</dbReference>
<dbReference type="Ensembl" id="ENSAPOT00000011645.1">
    <property type="protein sequence ID" value="ENSAPOP00000003496.1"/>
    <property type="gene ID" value="ENSAPOG00000004997.1"/>
</dbReference>
<evidence type="ECO:0000313" key="9">
    <source>
        <dbReference type="Proteomes" id="UP000257200"/>
    </source>
</evidence>
<keyword evidence="3 6" id="KW-0863">Zinc-finger</keyword>
<dbReference type="GeneTree" id="ENSGT01150000286934"/>
<keyword evidence="4" id="KW-0862">Zinc</keyword>
<reference evidence="8" key="1">
    <citation type="submission" date="2025-08" db="UniProtKB">
        <authorList>
            <consortium name="Ensembl"/>
        </authorList>
    </citation>
    <scope>IDENTIFICATION</scope>
</reference>
<dbReference type="GO" id="GO:0000981">
    <property type="term" value="F:DNA-binding transcription factor activity, RNA polymerase II-specific"/>
    <property type="evidence" value="ECO:0007669"/>
    <property type="project" value="TreeGrafter"/>
</dbReference>
<feature type="domain" description="C2H2-type" evidence="7">
    <location>
        <begin position="37"/>
        <end position="64"/>
    </location>
</feature>
<feature type="domain" description="C2H2-type" evidence="7">
    <location>
        <begin position="9"/>
        <end position="36"/>
    </location>
</feature>
<evidence type="ECO:0000256" key="1">
    <source>
        <dbReference type="ARBA" id="ARBA00022723"/>
    </source>
</evidence>
<dbReference type="GO" id="GO:0000978">
    <property type="term" value="F:RNA polymerase II cis-regulatory region sequence-specific DNA binding"/>
    <property type="evidence" value="ECO:0007669"/>
    <property type="project" value="TreeGrafter"/>
</dbReference>
<sequence>ISAEGKNKHCCQLCGRNCLKASALKTHLRVHSGERPFQCPVCKKSFVQQAHMMEHQRIHTGERPYTCDECGKSFTFSSALRHFSQHKSDFLLAKRG</sequence>
<dbReference type="Gene3D" id="3.30.160.60">
    <property type="entry name" value="Classic Zinc Finger"/>
    <property type="match status" value="3"/>
</dbReference>
<dbReference type="GO" id="GO:0008270">
    <property type="term" value="F:zinc ion binding"/>
    <property type="evidence" value="ECO:0007669"/>
    <property type="project" value="UniProtKB-KW"/>
</dbReference>
<evidence type="ECO:0000256" key="5">
    <source>
        <dbReference type="ARBA" id="ARBA00023242"/>
    </source>
</evidence>